<reference evidence="4 5" key="1">
    <citation type="journal article" date="2016" name="Nat. Commun.">
        <title>Thousands of microbial genomes shed light on interconnected biogeochemical processes in an aquifer system.</title>
        <authorList>
            <person name="Anantharaman K."/>
            <person name="Brown C.T."/>
            <person name="Hug L.A."/>
            <person name="Sharon I."/>
            <person name="Castelle C.J."/>
            <person name="Probst A.J."/>
            <person name="Thomas B.C."/>
            <person name="Singh A."/>
            <person name="Wilkins M.J."/>
            <person name="Karaoz U."/>
            <person name="Brodie E.L."/>
            <person name="Williams K.H."/>
            <person name="Hubbard S.S."/>
            <person name="Banfield J.F."/>
        </authorList>
    </citation>
    <scope>NUCLEOTIDE SEQUENCE [LARGE SCALE GENOMIC DNA]</scope>
</reference>
<comment type="caution">
    <text evidence="4">The sequence shown here is derived from an EMBL/GenBank/DDBJ whole genome shotgun (WGS) entry which is preliminary data.</text>
</comment>
<dbReference type="InterPro" id="IPR011006">
    <property type="entry name" value="CheY-like_superfamily"/>
</dbReference>
<evidence type="ECO:0000259" key="3">
    <source>
        <dbReference type="PROSITE" id="PS50110"/>
    </source>
</evidence>
<keyword evidence="1 2" id="KW-0597">Phosphoprotein</keyword>
<dbReference type="Proteomes" id="UP000177579">
    <property type="component" value="Unassembled WGS sequence"/>
</dbReference>
<protein>
    <recommendedName>
        <fullName evidence="3">Response regulatory domain-containing protein</fullName>
    </recommendedName>
</protein>
<dbReference type="SUPFAM" id="SSF52172">
    <property type="entry name" value="CheY-like"/>
    <property type="match status" value="1"/>
</dbReference>
<dbReference type="PANTHER" id="PTHR44591:SF3">
    <property type="entry name" value="RESPONSE REGULATORY DOMAIN-CONTAINING PROTEIN"/>
    <property type="match status" value="1"/>
</dbReference>
<dbReference type="InterPro" id="IPR050595">
    <property type="entry name" value="Bact_response_regulator"/>
</dbReference>
<accession>A0A1F5TQV8</accession>
<dbReference type="PANTHER" id="PTHR44591">
    <property type="entry name" value="STRESS RESPONSE REGULATOR PROTEIN 1"/>
    <property type="match status" value="1"/>
</dbReference>
<dbReference type="CDD" id="cd00156">
    <property type="entry name" value="REC"/>
    <property type="match status" value="1"/>
</dbReference>
<name>A0A1F5TQV8_9BACT</name>
<dbReference type="Gene3D" id="3.40.50.2300">
    <property type="match status" value="1"/>
</dbReference>
<evidence type="ECO:0000313" key="5">
    <source>
        <dbReference type="Proteomes" id="UP000177579"/>
    </source>
</evidence>
<dbReference type="InterPro" id="IPR001789">
    <property type="entry name" value="Sig_transdc_resp-reg_receiver"/>
</dbReference>
<gene>
    <name evidence="4" type="ORF">A2531_04060</name>
</gene>
<dbReference type="Pfam" id="PF00072">
    <property type="entry name" value="Response_reg"/>
    <property type="match status" value="1"/>
</dbReference>
<proteinExistence type="predicted"/>
<dbReference type="PROSITE" id="PS50110">
    <property type="entry name" value="RESPONSE_REGULATORY"/>
    <property type="match status" value="1"/>
</dbReference>
<evidence type="ECO:0000256" key="2">
    <source>
        <dbReference type="PROSITE-ProRule" id="PRU00169"/>
    </source>
</evidence>
<sequence length="132" mass="15170">MKDKIFIIEDDVTILASLKAKFSVLGFETRTSFGDGDINIIRHNIVKFKPDFIILDLVLPQVSGFDILKMIKNDEHIYGHLSTPVFVFADFSSDNIRRHCVDLGADYFFVKTDFIIDDFVTKVKKIIDNNHN</sequence>
<evidence type="ECO:0000256" key="1">
    <source>
        <dbReference type="ARBA" id="ARBA00022553"/>
    </source>
</evidence>
<evidence type="ECO:0000313" key="4">
    <source>
        <dbReference type="EMBL" id="OGF40911.1"/>
    </source>
</evidence>
<dbReference type="EMBL" id="MFGO01000018">
    <property type="protein sequence ID" value="OGF40911.1"/>
    <property type="molecule type" value="Genomic_DNA"/>
</dbReference>
<dbReference type="AlphaFoldDB" id="A0A1F5TQV8"/>
<feature type="domain" description="Response regulatory" evidence="3">
    <location>
        <begin position="4"/>
        <end position="126"/>
    </location>
</feature>
<feature type="modified residue" description="4-aspartylphosphate" evidence="2">
    <location>
        <position position="56"/>
    </location>
</feature>
<organism evidence="4 5">
    <name type="scientific">Candidatus Falkowbacteria bacterium RIFOXYD2_FULL_34_120</name>
    <dbReference type="NCBI Taxonomy" id="1798007"/>
    <lineage>
        <taxon>Bacteria</taxon>
        <taxon>Candidatus Falkowiibacteriota</taxon>
    </lineage>
</organism>
<dbReference type="SMART" id="SM00448">
    <property type="entry name" value="REC"/>
    <property type="match status" value="1"/>
</dbReference>
<dbReference type="GO" id="GO:0000160">
    <property type="term" value="P:phosphorelay signal transduction system"/>
    <property type="evidence" value="ECO:0007669"/>
    <property type="project" value="InterPro"/>
</dbReference>